<feature type="domain" description="ABC transmembrane type-1" evidence="8">
    <location>
        <begin position="153"/>
        <end position="375"/>
    </location>
</feature>
<dbReference type="GO" id="GO:0005886">
    <property type="term" value="C:plasma membrane"/>
    <property type="evidence" value="ECO:0007669"/>
    <property type="project" value="UniProtKB-SubCell"/>
</dbReference>
<keyword evidence="2 7" id="KW-0813">Transport</keyword>
<organism evidence="9 10">
    <name type="scientific">Candidatus Wallbacteria bacterium GWC2_49_35</name>
    <dbReference type="NCBI Taxonomy" id="1817813"/>
    <lineage>
        <taxon>Bacteria</taxon>
        <taxon>Candidatus Walliibacteriota</taxon>
    </lineage>
</organism>
<dbReference type="InterPro" id="IPR035906">
    <property type="entry name" value="MetI-like_sf"/>
</dbReference>
<dbReference type="EMBL" id="MGFH01000036">
    <property type="protein sequence ID" value="OGM07817.1"/>
    <property type="molecule type" value="Genomic_DNA"/>
</dbReference>
<evidence type="ECO:0000256" key="7">
    <source>
        <dbReference type="RuleBase" id="RU363032"/>
    </source>
</evidence>
<protein>
    <recommendedName>
        <fullName evidence="8">ABC transmembrane type-1 domain-containing protein</fullName>
    </recommendedName>
</protein>
<dbReference type="Pfam" id="PF00528">
    <property type="entry name" value="BPD_transp_1"/>
    <property type="match status" value="1"/>
</dbReference>
<feature type="transmembrane region" description="Helical" evidence="7">
    <location>
        <begin position="157"/>
        <end position="178"/>
    </location>
</feature>
<gene>
    <name evidence="9" type="ORF">A2008_06710</name>
</gene>
<name>A0A1F7WYN8_9BACT</name>
<evidence type="ECO:0000256" key="6">
    <source>
        <dbReference type="ARBA" id="ARBA00023136"/>
    </source>
</evidence>
<evidence type="ECO:0000313" key="9">
    <source>
        <dbReference type="EMBL" id="OGM07817.1"/>
    </source>
</evidence>
<feature type="transmembrane region" description="Helical" evidence="7">
    <location>
        <begin position="21"/>
        <end position="41"/>
    </location>
</feature>
<dbReference type="STRING" id="1817813.A2008_06710"/>
<keyword evidence="4 7" id="KW-0812">Transmembrane</keyword>
<dbReference type="GO" id="GO:0055085">
    <property type="term" value="P:transmembrane transport"/>
    <property type="evidence" value="ECO:0007669"/>
    <property type="project" value="InterPro"/>
</dbReference>
<dbReference type="Gene3D" id="1.10.3720.10">
    <property type="entry name" value="MetI-like"/>
    <property type="match status" value="1"/>
</dbReference>
<dbReference type="PANTHER" id="PTHR30193:SF18">
    <property type="entry name" value="OSMOPROTECTIVE COMPOUNDS UPTAKE PERMEASE PROTEIN GGTC"/>
    <property type="match status" value="1"/>
</dbReference>
<proteinExistence type="inferred from homology"/>
<comment type="similarity">
    <text evidence="7">Belongs to the binding-protein-dependent transport system permease family.</text>
</comment>
<evidence type="ECO:0000256" key="2">
    <source>
        <dbReference type="ARBA" id="ARBA00022448"/>
    </source>
</evidence>
<dbReference type="Proteomes" id="UP000178735">
    <property type="component" value="Unassembled WGS sequence"/>
</dbReference>
<dbReference type="InterPro" id="IPR000515">
    <property type="entry name" value="MetI-like"/>
</dbReference>
<evidence type="ECO:0000256" key="3">
    <source>
        <dbReference type="ARBA" id="ARBA00022475"/>
    </source>
</evidence>
<dbReference type="SUPFAM" id="SSF161098">
    <property type="entry name" value="MetI-like"/>
    <property type="match status" value="1"/>
</dbReference>
<evidence type="ECO:0000256" key="1">
    <source>
        <dbReference type="ARBA" id="ARBA00004651"/>
    </source>
</evidence>
<feature type="transmembrane region" description="Helical" evidence="7">
    <location>
        <begin position="357"/>
        <end position="376"/>
    </location>
</feature>
<dbReference type="CDD" id="cd06261">
    <property type="entry name" value="TM_PBP2"/>
    <property type="match status" value="1"/>
</dbReference>
<dbReference type="InterPro" id="IPR051393">
    <property type="entry name" value="ABC_transporter_permease"/>
</dbReference>
<evidence type="ECO:0000256" key="5">
    <source>
        <dbReference type="ARBA" id="ARBA00022989"/>
    </source>
</evidence>
<evidence type="ECO:0000313" key="10">
    <source>
        <dbReference type="Proteomes" id="UP000178735"/>
    </source>
</evidence>
<feature type="transmembrane region" description="Helical" evidence="7">
    <location>
        <begin position="251"/>
        <end position="273"/>
    </location>
</feature>
<comment type="subcellular location">
    <subcellularLocation>
        <location evidence="1 7">Cell membrane</location>
        <topology evidence="1 7">Multi-pass membrane protein</topology>
    </subcellularLocation>
</comment>
<dbReference type="PANTHER" id="PTHR30193">
    <property type="entry name" value="ABC TRANSPORTER PERMEASE PROTEIN"/>
    <property type="match status" value="1"/>
</dbReference>
<accession>A0A1F7WYN8</accession>
<reference evidence="9 10" key="1">
    <citation type="journal article" date="2016" name="Nat. Commun.">
        <title>Thousands of microbial genomes shed light on interconnected biogeochemical processes in an aquifer system.</title>
        <authorList>
            <person name="Anantharaman K."/>
            <person name="Brown C.T."/>
            <person name="Hug L.A."/>
            <person name="Sharon I."/>
            <person name="Castelle C.J."/>
            <person name="Probst A.J."/>
            <person name="Thomas B.C."/>
            <person name="Singh A."/>
            <person name="Wilkins M.J."/>
            <person name="Karaoz U."/>
            <person name="Brodie E.L."/>
            <person name="Williams K.H."/>
            <person name="Hubbard S.S."/>
            <person name="Banfield J.F."/>
        </authorList>
    </citation>
    <scope>NUCLEOTIDE SEQUENCE [LARGE SCALE GENOMIC DNA]</scope>
</reference>
<feature type="transmembrane region" description="Helical" evidence="7">
    <location>
        <begin position="190"/>
        <end position="209"/>
    </location>
</feature>
<keyword evidence="5 7" id="KW-1133">Transmembrane helix</keyword>
<dbReference type="AlphaFoldDB" id="A0A1F7WYN8"/>
<evidence type="ECO:0000256" key="4">
    <source>
        <dbReference type="ARBA" id="ARBA00022692"/>
    </source>
</evidence>
<feature type="transmembrane region" description="Helical" evidence="7">
    <location>
        <begin position="306"/>
        <end position="328"/>
    </location>
</feature>
<evidence type="ECO:0000259" key="8">
    <source>
        <dbReference type="PROSITE" id="PS50928"/>
    </source>
</evidence>
<keyword evidence="6 7" id="KW-0472">Membrane</keyword>
<dbReference type="PROSITE" id="PS50928">
    <property type="entry name" value="ABC_TM1"/>
    <property type="match status" value="1"/>
</dbReference>
<comment type="caution">
    <text evidence="9">The sequence shown here is derived from an EMBL/GenBank/DDBJ whole genome shotgun (WGS) entry which is preliminary data.</text>
</comment>
<keyword evidence="3" id="KW-1003">Cell membrane</keyword>
<sequence>MNKNIKHLQKGHDVKKIEPRTYLWLLPAFALIFFFIILPSVETVFISLHKKQNTSVKSLKDAIIKAIERTGGVKPSGRSRLDKCGQYGPAIEEICSGLQLDPAAAGISGENTVQEAAEIIAAAAESGDGKKSAFAPVENYRETFSDPQTVVALKNNLLWIVLFTFATVAGGLVLAALFETVRWSAAARTLVFMPMALSFVAAGIIWAFIFDHNPAVGTVNALMKSAHAIIYGAGAAYEAKAFLADPQTVNYALIIAGIWMWTGFCVVIFTAALRAVPREIIEAAVIDGANPLQIFFHIKMPSIRPALMLVSTTMLINVLKIFDIVYSVTGGGPFGSSEVLATRMYRSAFIEGSYEQASAIAVVLLLATVPLAIINCRGGITAE</sequence>